<dbReference type="Gramene" id="Solyc04g024790.1.1">
    <property type="protein sequence ID" value="Solyc04g024790.1.1.1"/>
    <property type="gene ID" value="Solyc04g024790.1"/>
</dbReference>
<evidence type="ECO:0000313" key="1">
    <source>
        <dbReference type="EnsemblPlants" id="Solyc04g024790.1.1.1"/>
    </source>
</evidence>
<sequence length="111" mass="13111">MVFTFGVVMPEHSCICLHKSIWCWFRDIICFGFVLQRVIFTSNWSDVSGGYSVFFYCELVARNCNRLLDSFYEAAYAHAWDYYQVIAFYPSFARPGDCSAYADWWICDFDH</sequence>
<proteinExistence type="predicted"/>
<protein>
    <submittedName>
        <fullName evidence="1">Uncharacterized protein</fullName>
    </submittedName>
</protein>
<accession>A0A3Q7G1T3</accession>
<dbReference type="AlphaFoldDB" id="A0A3Q7G1T3"/>
<evidence type="ECO:0000313" key="2">
    <source>
        <dbReference type="Proteomes" id="UP000004994"/>
    </source>
</evidence>
<dbReference type="EnsemblPlants" id="Solyc04g024790.1.1">
    <property type="protein sequence ID" value="Solyc04g024790.1.1.1"/>
    <property type="gene ID" value="Solyc04g024790.1"/>
</dbReference>
<organism evidence="1">
    <name type="scientific">Solanum lycopersicum</name>
    <name type="common">Tomato</name>
    <name type="synonym">Lycopersicon esculentum</name>
    <dbReference type="NCBI Taxonomy" id="4081"/>
    <lineage>
        <taxon>Eukaryota</taxon>
        <taxon>Viridiplantae</taxon>
        <taxon>Streptophyta</taxon>
        <taxon>Embryophyta</taxon>
        <taxon>Tracheophyta</taxon>
        <taxon>Spermatophyta</taxon>
        <taxon>Magnoliopsida</taxon>
        <taxon>eudicotyledons</taxon>
        <taxon>Gunneridae</taxon>
        <taxon>Pentapetalae</taxon>
        <taxon>asterids</taxon>
        <taxon>lamiids</taxon>
        <taxon>Solanales</taxon>
        <taxon>Solanaceae</taxon>
        <taxon>Solanoideae</taxon>
        <taxon>Solaneae</taxon>
        <taxon>Solanum</taxon>
        <taxon>Solanum subgen. Lycopersicon</taxon>
    </lineage>
</organism>
<dbReference type="Proteomes" id="UP000004994">
    <property type="component" value="Chromosome 4"/>
</dbReference>
<dbReference type="InParanoid" id="A0A3Q7G1T3"/>
<reference evidence="1" key="1">
    <citation type="journal article" date="2012" name="Nature">
        <title>The tomato genome sequence provides insights into fleshy fruit evolution.</title>
        <authorList>
            <consortium name="Tomato Genome Consortium"/>
        </authorList>
    </citation>
    <scope>NUCLEOTIDE SEQUENCE [LARGE SCALE GENOMIC DNA]</scope>
    <source>
        <strain evidence="1">cv. Heinz 1706</strain>
    </source>
</reference>
<keyword evidence="2" id="KW-1185">Reference proteome</keyword>
<reference evidence="1" key="2">
    <citation type="submission" date="2019-01" db="UniProtKB">
        <authorList>
            <consortium name="EnsemblPlants"/>
        </authorList>
    </citation>
    <scope>IDENTIFICATION</scope>
    <source>
        <strain evidence="1">cv. Heinz 1706</strain>
    </source>
</reference>
<name>A0A3Q7G1T3_SOLLC</name>
<dbReference type="PaxDb" id="4081-Solyc04g024790.1.1"/>